<dbReference type="OrthoDB" id="5625686at2"/>
<protein>
    <recommendedName>
        <fullName evidence="3">Cysteine-rich CWC family protein</fullName>
    </recommendedName>
</protein>
<evidence type="ECO:0000313" key="1">
    <source>
        <dbReference type="EMBL" id="CRK85070.1"/>
    </source>
</evidence>
<evidence type="ECO:0008006" key="3">
    <source>
        <dbReference type="Google" id="ProtNLM"/>
    </source>
</evidence>
<organism evidence="1 2">
    <name type="scientific">Neobacillus massiliamazoniensis</name>
    <dbReference type="NCBI Taxonomy" id="1499688"/>
    <lineage>
        <taxon>Bacteria</taxon>
        <taxon>Bacillati</taxon>
        <taxon>Bacillota</taxon>
        <taxon>Bacilli</taxon>
        <taxon>Bacillales</taxon>
        <taxon>Bacillaceae</taxon>
        <taxon>Neobacillus</taxon>
    </lineage>
</organism>
<dbReference type="RefSeq" id="WP_090639692.1">
    <property type="nucleotide sequence ID" value="NZ_CVRB01000006.1"/>
</dbReference>
<dbReference type="InterPro" id="IPR032720">
    <property type="entry name" value="Cys_rich_CWC"/>
</dbReference>
<dbReference type="Proteomes" id="UP000199087">
    <property type="component" value="Unassembled WGS sequence"/>
</dbReference>
<dbReference type="AlphaFoldDB" id="A0A0U1P4A2"/>
<name>A0A0U1P4A2_9BACI</name>
<reference evidence="2" key="1">
    <citation type="submission" date="2015-05" db="EMBL/GenBank/DDBJ databases">
        <authorList>
            <person name="Urmite Genomes"/>
        </authorList>
    </citation>
    <scope>NUCLEOTIDE SEQUENCE [LARGE SCALE GENOMIC DNA]</scope>
    <source>
        <strain evidence="2">LF1</strain>
    </source>
</reference>
<dbReference type="EMBL" id="CVRB01000006">
    <property type="protein sequence ID" value="CRK85070.1"/>
    <property type="molecule type" value="Genomic_DNA"/>
</dbReference>
<dbReference type="Pfam" id="PF14375">
    <property type="entry name" value="Cys_rich_CWC"/>
    <property type="match status" value="1"/>
</dbReference>
<dbReference type="STRING" id="1499688.BN000_05129"/>
<accession>A0A0U1P4A2</accession>
<keyword evidence="2" id="KW-1185">Reference proteome</keyword>
<evidence type="ECO:0000313" key="2">
    <source>
        <dbReference type="Proteomes" id="UP000199087"/>
    </source>
</evidence>
<sequence length="66" mass="7704">MENKYCPICGEENMCMAGTSESEHCWCNMEQFPKEIFKLVPVESIRKHCICKKCLNTFKEGQKIVK</sequence>
<gene>
    <name evidence="1" type="ORF">BN000_05129</name>
</gene>
<proteinExistence type="predicted"/>